<evidence type="ECO:0000313" key="2">
    <source>
        <dbReference type="EMBL" id="PJJ81655.1"/>
    </source>
</evidence>
<name>A0A2M9D7G8_9MICO</name>
<dbReference type="OrthoDB" id="9763697at2"/>
<dbReference type="InterPro" id="IPR025406">
    <property type="entry name" value="DUF4132"/>
</dbReference>
<proteinExistence type="predicted"/>
<dbReference type="Proteomes" id="UP000231742">
    <property type="component" value="Unassembled WGS sequence"/>
</dbReference>
<protein>
    <submittedName>
        <fullName evidence="2">Uncharacterized protein DUF4132</fullName>
    </submittedName>
</protein>
<sequence length="1188" mass="130217">MTSSGPRILLADSLAELDAVLRHDILDYVFDGSDHDYPSRLSQNDRAVFSSIDTLTRTDFYLQLESIERADDETLVRWGRFLSAARVEPLYIPGTMPSSVWALLMDALSAFSRNGRRRSADIPFTSITIERIAALMRLEQVNENDLPRKLIAELIGSADSYARYRATGLRAIPGMAEFLVTNADALEDLLPDFTYGALFELVRIAATHPPLAEMHVELIAALAIHGDKTLRVPSLAVLRGVTPARQLAVLETLLETGSAAHRERVIYALENVPDIPAAMGVLERALARGKKGTVEIDRAIQRLAIYELYGAPEHIEVPAMVPLAENVLDDAAVESIRTAVTDYRARQSRLVESAKKEREDFLKKYPGNATGNLVESYEQHVVEADATLKALPQIVDYLSHGGEAPDRTLLYPLNHVSHRLVGFAPINWVRQSGTSYWGRGASDSHREIDARSIAHALIQSGSTVNSANIHVFGSALTDYFSGPSLLPSQLVGFMAENPHLFDVVLGLEFGEIEGHWSGNDLRADVLPILEASPRLAARYLPLVTDLAIGTAKSNRAAAQRVLQKHGLAERIAEESLRVGNTEIRTAAVVWVGSLGGDWAVDALAQQLEQETVPTVRATIIAALERLGRNIGVYLQPSALASEAAKGLAKGLPKEMEWFPFADLPTAAYADGTEVPSDVLRWWIVLGFTLKDPAGAGLLPLYLRTLSAESASELGRFVLTTWIARDATKDDAVSMEKAFAAASRYSGIVKALALDDPEITRETLLFFDIVDADLPPEFSLANSRELDYFERERLREYGKVPTATAHRGILSLCSLVPGAELAEIVRQYMRRKHLKRAQIDALLVVLSLSGDPEPTQLLVATARRYRTAGIQKRAGELVDAIAEARGWSTDELADRMIPTAGLDSSRSFVLDYGPRSFVARFDTSLKLSLETAEGEPIKALPAPRKADDAAAAAKTQWTANKKELTAVVATQRRRLYDAMCLRREWTGAEWRERLLEHPIMGVLVAALVWHVDGITVRPDLDGTLRTVDGLPVELTPDARVSIAHPTTLDASAIEAWRASEASYGLGFDQFGATPIAITGTESRRDNLEGTESESFRLRSRAKVREWSRGETGDDVTFFEYVKRFDTVGLEGVLSFSGSSLPETNIPIELGALTVRRITPRGSGGAAQFSELPPALLAELVADYEFFGTE</sequence>
<gene>
    <name evidence="2" type="ORF">CLV85_0832</name>
</gene>
<evidence type="ECO:0000313" key="3">
    <source>
        <dbReference type="Proteomes" id="UP000231742"/>
    </source>
</evidence>
<dbReference type="RefSeq" id="WP_100388318.1">
    <property type="nucleotide sequence ID" value="NZ_BMZU01000001.1"/>
</dbReference>
<evidence type="ECO:0000259" key="1">
    <source>
        <dbReference type="Pfam" id="PF13569"/>
    </source>
</evidence>
<feature type="domain" description="DUF4132" evidence="1">
    <location>
        <begin position="933"/>
        <end position="1105"/>
    </location>
</feature>
<reference evidence="2 3" key="1">
    <citation type="submission" date="2017-11" db="EMBL/GenBank/DDBJ databases">
        <title>Genomic Encyclopedia of Archaeal and Bacterial Type Strains, Phase II (KMG-II): From Individual Species to Whole Genera.</title>
        <authorList>
            <person name="Goeker M."/>
        </authorList>
    </citation>
    <scope>NUCLEOTIDE SEQUENCE [LARGE SCALE GENOMIC DNA]</scope>
    <source>
        <strain evidence="2 3">DSM 16400</strain>
    </source>
</reference>
<comment type="caution">
    <text evidence="2">The sequence shown here is derived from an EMBL/GenBank/DDBJ whole genome shotgun (WGS) entry which is preliminary data.</text>
</comment>
<dbReference type="EMBL" id="PGFH01000001">
    <property type="protein sequence ID" value="PJJ81655.1"/>
    <property type="molecule type" value="Genomic_DNA"/>
</dbReference>
<organism evidence="2 3">
    <name type="scientific">Salinibacterium amurskyense</name>
    <dbReference type="NCBI Taxonomy" id="205941"/>
    <lineage>
        <taxon>Bacteria</taxon>
        <taxon>Bacillati</taxon>
        <taxon>Actinomycetota</taxon>
        <taxon>Actinomycetes</taxon>
        <taxon>Micrococcales</taxon>
        <taxon>Microbacteriaceae</taxon>
        <taxon>Salinibacterium</taxon>
    </lineage>
</organism>
<accession>A0A2M9D7G8</accession>
<dbReference type="Pfam" id="PF13569">
    <property type="entry name" value="DUF4132"/>
    <property type="match status" value="1"/>
</dbReference>
<keyword evidence="3" id="KW-1185">Reference proteome</keyword>
<dbReference type="AlphaFoldDB" id="A0A2M9D7G8"/>